<evidence type="ECO:0000313" key="2">
    <source>
        <dbReference type="EMBL" id="MDK2126382.1"/>
    </source>
</evidence>
<keyword evidence="1" id="KW-0732">Signal</keyword>
<dbReference type="RefSeq" id="WP_284102701.1">
    <property type="nucleotide sequence ID" value="NZ_JARRAF010000037.1"/>
</dbReference>
<keyword evidence="3" id="KW-1185">Reference proteome</keyword>
<reference evidence="2" key="1">
    <citation type="submission" date="2023-03" db="EMBL/GenBank/DDBJ databases">
        <title>Chitinimonas shenzhenensis gen. nov., sp. nov., a novel member of family Burkholderiaceae isolated from activated sludge collected in Shen Zhen, China.</title>
        <authorList>
            <person name="Wang X."/>
        </authorList>
    </citation>
    <scope>NUCLEOTIDE SEQUENCE</scope>
    <source>
        <strain evidence="2">DQS-5</strain>
    </source>
</reference>
<accession>A0ABT7E243</accession>
<sequence length="274" mass="30567">MRILPYVVLAFLLPPVMAAPASREYKLILDSGALKSEQAADIAAKVERTLQNLAGEKLSIVSRVKSMRDKSRTVRFIDTPGDCLLRQAGLIVRDRGDEKKRAVTLKLRGRGSEDWARHWQLKEEEDVTPPLQVTSSRSLSSKIPVATPLKTVADLLEYFPALAGLKLPTGKAVQSILQEDIREETFTLPQFKLGSRWSETELSIWYFGRETQPGLIEVSFRYEVDPADDAVTRALAERWFTLWQGASGLPVSGAETTKTAHVFRRAAGFCQVNP</sequence>
<dbReference type="EMBL" id="JARRAF010000037">
    <property type="protein sequence ID" value="MDK2126382.1"/>
    <property type="molecule type" value="Genomic_DNA"/>
</dbReference>
<gene>
    <name evidence="2" type="ORF">PZA18_20290</name>
</gene>
<protein>
    <submittedName>
        <fullName evidence="2">Uncharacterized protein</fullName>
    </submittedName>
</protein>
<comment type="caution">
    <text evidence="2">The sequence shown here is derived from an EMBL/GenBank/DDBJ whole genome shotgun (WGS) entry which is preliminary data.</text>
</comment>
<name>A0ABT7E243_9NEIS</name>
<evidence type="ECO:0000313" key="3">
    <source>
        <dbReference type="Proteomes" id="UP001172778"/>
    </source>
</evidence>
<dbReference type="Proteomes" id="UP001172778">
    <property type="component" value="Unassembled WGS sequence"/>
</dbReference>
<feature type="chain" id="PRO_5046863158" evidence="1">
    <location>
        <begin position="19"/>
        <end position="274"/>
    </location>
</feature>
<evidence type="ECO:0000256" key="1">
    <source>
        <dbReference type="SAM" id="SignalP"/>
    </source>
</evidence>
<proteinExistence type="predicted"/>
<feature type="signal peptide" evidence="1">
    <location>
        <begin position="1"/>
        <end position="18"/>
    </location>
</feature>
<organism evidence="2 3">
    <name type="scientific">Parachitinimonas caeni</name>
    <dbReference type="NCBI Taxonomy" id="3031301"/>
    <lineage>
        <taxon>Bacteria</taxon>
        <taxon>Pseudomonadati</taxon>
        <taxon>Pseudomonadota</taxon>
        <taxon>Betaproteobacteria</taxon>
        <taxon>Neisseriales</taxon>
        <taxon>Chitinibacteraceae</taxon>
        <taxon>Parachitinimonas</taxon>
    </lineage>
</organism>